<dbReference type="Gene3D" id="3.40.640.10">
    <property type="entry name" value="Type I PLP-dependent aspartate aminotransferase-like (Major domain)"/>
    <property type="match status" value="1"/>
</dbReference>
<evidence type="ECO:0000313" key="6">
    <source>
        <dbReference type="EMBL" id="ANU11868.1"/>
    </source>
</evidence>
<accession>A0ABN4RIM4</accession>
<dbReference type="InterPro" id="IPR015421">
    <property type="entry name" value="PyrdxlP-dep_Trfase_major"/>
</dbReference>
<dbReference type="Gene3D" id="3.90.1150.10">
    <property type="entry name" value="Aspartate Aminotransferase, domain 1"/>
    <property type="match status" value="1"/>
</dbReference>
<evidence type="ECO:0000256" key="3">
    <source>
        <dbReference type="ARBA" id="ARBA00022679"/>
    </source>
</evidence>
<dbReference type="CDD" id="cd00609">
    <property type="entry name" value="AAT_like"/>
    <property type="match status" value="1"/>
</dbReference>
<protein>
    <submittedName>
        <fullName evidence="6">Aminotransferase</fullName>
    </submittedName>
</protein>
<sequence>MKTAFHFSKDIEMAFKNDPPGQWLSTLPPNCLRLSSGYPAPALVPSEEIKKAVTRLLDEERDLPLHYLGSPRVPQLKKFLQERMVQRGVEASSSKLIVTSGACQAIDLIARVLLDDDAVVIVESPTYMEALEIFQNYTEHYMTIPIDEDGLQTELLASMLANRKEKGLPLPRLLYTIPTYQNPTGTTLSTERRQHVLALAEQYDFLILEDDAYGELGFHDNPSLLKAMDTNNRVLYVGSLSKVVAPGMRIGWVVADQQIIEPLNWFKKDLSHPFNEATMASFLEVTNFDGHLKFLTSAYESKCASMLSALEEFLPPAVSWFVPKGGYFVWVKIPGVDTSKMLPKALAAGVSFVPGKYFFLDQEKGLEYLRLSFSYANEEEIVKGVELLGQVTGVNIPVTEDAE</sequence>
<evidence type="ECO:0000256" key="2">
    <source>
        <dbReference type="ARBA" id="ARBA00022576"/>
    </source>
</evidence>
<proteinExistence type="predicted"/>
<dbReference type="SUPFAM" id="SSF53383">
    <property type="entry name" value="PLP-dependent transferases"/>
    <property type="match status" value="1"/>
</dbReference>
<evidence type="ECO:0000256" key="1">
    <source>
        <dbReference type="ARBA" id="ARBA00001933"/>
    </source>
</evidence>
<keyword evidence="7" id="KW-1185">Reference proteome</keyword>
<evidence type="ECO:0000313" key="7">
    <source>
        <dbReference type="Proteomes" id="UP000092661"/>
    </source>
</evidence>
<keyword evidence="3" id="KW-0808">Transferase</keyword>
<dbReference type="RefSeq" id="WP_065537204.1">
    <property type="nucleotide sequence ID" value="NZ_CP016534.2"/>
</dbReference>
<dbReference type="InterPro" id="IPR004839">
    <property type="entry name" value="Aminotransferase_I/II_large"/>
</dbReference>
<dbReference type="InterPro" id="IPR015424">
    <property type="entry name" value="PyrdxlP-dep_Trfase"/>
</dbReference>
<keyword evidence="4" id="KW-0663">Pyridoxal phosphate</keyword>
<dbReference type="InterPro" id="IPR015422">
    <property type="entry name" value="PyrdxlP-dep_Trfase_small"/>
</dbReference>
<keyword evidence="2 6" id="KW-0032">Aminotransferase</keyword>
<dbReference type="EMBL" id="CP016534">
    <property type="protein sequence ID" value="ANU11868.1"/>
    <property type="molecule type" value="Genomic_DNA"/>
</dbReference>
<comment type="cofactor">
    <cofactor evidence="1">
        <name>pyridoxal 5'-phosphate</name>
        <dbReference type="ChEBI" id="CHEBI:597326"/>
    </cofactor>
</comment>
<dbReference type="PANTHER" id="PTHR42790">
    <property type="entry name" value="AMINOTRANSFERASE"/>
    <property type="match status" value="1"/>
</dbReference>
<organism evidence="6 7">
    <name type="scientific">Planococcus antarcticus DSM 14505</name>
    <dbReference type="NCBI Taxonomy" id="1185653"/>
    <lineage>
        <taxon>Bacteria</taxon>
        <taxon>Bacillati</taxon>
        <taxon>Bacillota</taxon>
        <taxon>Bacilli</taxon>
        <taxon>Bacillales</taxon>
        <taxon>Caryophanaceae</taxon>
        <taxon>Planococcus</taxon>
    </lineage>
</organism>
<name>A0ABN4RIM4_9BACL</name>
<gene>
    <name evidence="6" type="ORF">BBH88_17235</name>
</gene>
<evidence type="ECO:0000256" key="4">
    <source>
        <dbReference type="ARBA" id="ARBA00022898"/>
    </source>
</evidence>
<dbReference type="GO" id="GO:0008483">
    <property type="term" value="F:transaminase activity"/>
    <property type="evidence" value="ECO:0007669"/>
    <property type="project" value="UniProtKB-KW"/>
</dbReference>
<reference evidence="6" key="1">
    <citation type="submission" date="2016-10" db="EMBL/GenBank/DDBJ databases">
        <authorList>
            <person name="See-Too W.S."/>
        </authorList>
    </citation>
    <scope>NUCLEOTIDE SEQUENCE</scope>
    <source>
        <strain evidence="6">DSM 14505</strain>
    </source>
</reference>
<dbReference type="Proteomes" id="UP000092661">
    <property type="component" value="Chromosome"/>
</dbReference>
<evidence type="ECO:0000259" key="5">
    <source>
        <dbReference type="Pfam" id="PF00155"/>
    </source>
</evidence>
<dbReference type="PANTHER" id="PTHR42790:SF19">
    <property type="entry name" value="KYNURENINE_ALPHA-AMINOADIPATE AMINOTRANSFERASE, MITOCHONDRIAL"/>
    <property type="match status" value="1"/>
</dbReference>
<dbReference type="InterPro" id="IPR050859">
    <property type="entry name" value="Class-I_PLP-dep_aminotransf"/>
</dbReference>
<feature type="domain" description="Aminotransferase class I/classII large" evidence="5">
    <location>
        <begin position="31"/>
        <end position="384"/>
    </location>
</feature>
<dbReference type="Pfam" id="PF00155">
    <property type="entry name" value="Aminotran_1_2"/>
    <property type="match status" value="1"/>
</dbReference>